<dbReference type="PANTHER" id="PTHR42927:SF1">
    <property type="entry name" value="HELICASE SUPERFAMILY 1 AND 2 DOMAIN-CONTAINING PROTEIN"/>
    <property type="match status" value="1"/>
</dbReference>
<dbReference type="Pfam" id="PF18766">
    <property type="entry name" value="SWI2_SNF2"/>
    <property type="match status" value="1"/>
</dbReference>
<feature type="domain" description="Helicase ATP-binding" evidence="2">
    <location>
        <begin position="286"/>
        <end position="489"/>
    </location>
</feature>
<dbReference type="InterPro" id="IPR040980">
    <property type="entry name" value="SWI2_SNF2"/>
</dbReference>
<name>A0ABT5XAP5_9EURY</name>
<dbReference type="EMBL" id="JARFPK010000060">
    <property type="protein sequence ID" value="MDF0591741.1"/>
    <property type="molecule type" value="Genomic_DNA"/>
</dbReference>
<dbReference type="Proteomes" id="UP001220010">
    <property type="component" value="Unassembled WGS sequence"/>
</dbReference>
<feature type="compositionally biased region" description="Acidic residues" evidence="1">
    <location>
        <begin position="431"/>
        <end position="445"/>
    </location>
</feature>
<feature type="region of interest" description="Disordered" evidence="1">
    <location>
        <begin position="412"/>
        <end position="445"/>
    </location>
</feature>
<dbReference type="InterPro" id="IPR055180">
    <property type="entry name" value="HsdR_RecA-like_helicase_dom_2"/>
</dbReference>
<keyword evidence="3" id="KW-0378">Hydrolase</keyword>
<keyword evidence="4" id="KW-1185">Reference proteome</keyword>
<organism evidence="3 4">
    <name type="scientific">Candidatus Methanocrinis natronophilus</name>
    <dbReference type="NCBI Taxonomy" id="3033396"/>
    <lineage>
        <taxon>Archaea</taxon>
        <taxon>Methanobacteriati</taxon>
        <taxon>Methanobacteriota</taxon>
        <taxon>Stenosarchaea group</taxon>
        <taxon>Methanomicrobia</taxon>
        <taxon>Methanotrichales</taxon>
        <taxon>Methanotrichaceae</taxon>
        <taxon>Methanocrinis</taxon>
    </lineage>
</organism>
<dbReference type="GO" id="GO:0004519">
    <property type="term" value="F:endonuclease activity"/>
    <property type="evidence" value="ECO:0007669"/>
    <property type="project" value="UniProtKB-KW"/>
</dbReference>
<proteinExistence type="predicted"/>
<dbReference type="PANTHER" id="PTHR42927">
    <property type="entry name" value="HELICASE SUPERFAMILY 1 AND 2 DOMAIN-CONTAINING PROTEIN"/>
    <property type="match status" value="1"/>
</dbReference>
<comment type="caution">
    <text evidence="3">The sequence shown here is derived from an EMBL/GenBank/DDBJ whole genome shotgun (WGS) entry which is preliminary data.</text>
</comment>
<dbReference type="RefSeq" id="WP_316967467.1">
    <property type="nucleotide sequence ID" value="NZ_JARFPK010000060.1"/>
</dbReference>
<sequence length="978" mass="113018">MEISEKDFEATIEEALLEEGYLRRRPEEYDRGLCLDPEMVFAFVRATQPREWERLKRHHGADAKSRFLSRLAKEIRRRGTLEVFRKGIKDSGSRFRLAYFPPSSGLNPELASLYETNAFSVTRQLHFSDRYEKSLDLVLFLNGLPIFTCELKNTLTGQDVQDAIHQYRHDRDPREPLFAFGRCLAHFAVDPAFVYMTTRLEGRKSWFLPFNRGYNGGAGNPPSWNGYPTSYLWEEVWSKESVLNLVQHFVQIIEEEDEKGKKTGKKKLIFPRYHQLDSVRRLVEDARGRGPGHRYLIQHSAGSGKSKSIAWLAHQLSVLHDSQDRRVFDSIIVITDRRVLDRQLQRDVRQFEQTLGVVENIDTTSRQLKRALEEGKTIIVTTLQKFPVIADEIKELSGHRFAVIIDEAHSSQSGESTKSMKKALTAKSLEEAEAEDSAAGEEEDLEEKIAEEMKSRGPQPNTSFFAFTATPKNKTLELFGTHRENGRFEPFSLYTMRQAIEERFILDVLENYTTYKTYWSLLKKIEDDPRYDRKKATFLLKSFVDLHEHAISRKVNIITEHFAEKVAGRINGKAKAMIVTRSRLHAVRYKLEMDRHFKEKGYDFKALVAFSGTVHDGGLDYTEANMNGFPETRTAEIFKSPENRFLVVASKFQTGFDQPLLHTMYVDKKLGGVNAVQTLSRLNRVHPGKGETMVLDFTNEADEILEAFEPYYEKTLLKEATDPNLLYDRETALEDFDFYTRGEVDRFAKIYYNPKSKQEKLLSALKPAIDRYKDASKEQREEFRSELVDYVRLYAFLSQIITFVDTDLEKLYIFGKTFLRAVPADRGRLPREIQENIDMDSYRIQKTHDGKIGLPGGASVIDPILSGGGKKAAEEETEPLSQIIRALNEKFGTDFSEDDKVFIKQLEDKLARDAILENSVQVNTRENARLAFDSVVNDRVQEMIDSNFKMYKQINDNKEFANMLLDWLFDRYMRSIRS</sequence>
<dbReference type="PROSITE" id="PS51192">
    <property type="entry name" value="HELICASE_ATP_BIND_1"/>
    <property type="match status" value="1"/>
</dbReference>
<dbReference type="Gene3D" id="3.40.50.300">
    <property type="entry name" value="P-loop containing nucleotide triphosphate hydrolases"/>
    <property type="match status" value="2"/>
</dbReference>
<dbReference type="Pfam" id="PF04313">
    <property type="entry name" value="HSDR_N"/>
    <property type="match status" value="1"/>
</dbReference>
<dbReference type="InterPro" id="IPR007409">
    <property type="entry name" value="Restrct_endonuc_type1_HsdR_N"/>
</dbReference>
<keyword evidence="3" id="KW-0255">Endonuclease</keyword>
<evidence type="ECO:0000313" key="3">
    <source>
        <dbReference type="EMBL" id="MDF0591741.1"/>
    </source>
</evidence>
<protein>
    <submittedName>
        <fullName evidence="3">Type I restriction endonuclease</fullName>
    </submittedName>
</protein>
<evidence type="ECO:0000259" key="2">
    <source>
        <dbReference type="PROSITE" id="PS51192"/>
    </source>
</evidence>
<dbReference type="SMART" id="SM00487">
    <property type="entry name" value="DEXDc"/>
    <property type="match status" value="1"/>
</dbReference>
<dbReference type="SUPFAM" id="SSF52540">
    <property type="entry name" value="P-loop containing nucleoside triphosphate hydrolases"/>
    <property type="match status" value="1"/>
</dbReference>
<dbReference type="InterPro" id="IPR014001">
    <property type="entry name" value="Helicase_ATP-bd"/>
</dbReference>
<dbReference type="InterPro" id="IPR027417">
    <property type="entry name" value="P-loop_NTPase"/>
</dbReference>
<accession>A0ABT5XAP5</accession>
<reference evidence="3 4" key="1">
    <citation type="submission" date="2023-03" db="EMBL/GenBank/DDBJ databases">
        <title>WGS of Methanotrichaceae archaeon Mx.</title>
        <authorList>
            <person name="Sorokin D.Y."/>
            <person name="Merkel A.Y."/>
        </authorList>
    </citation>
    <scope>NUCLEOTIDE SEQUENCE [LARGE SCALE GENOMIC DNA]</scope>
    <source>
        <strain evidence="3 4">Mx</strain>
    </source>
</reference>
<evidence type="ECO:0000256" key="1">
    <source>
        <dbReference type="SAM" id="MobiDB-lite"/>
    </source>
</evidence>
<gene>
    <name evidence="3" type="ORF">P0O15_11285</name>
</gene>
<evidence type="ECO:0000313" key="4">
    <source>
        <dbReference type="Proteomes" id="UP001220010"/>
    </source>
</evidence>
<dbReference type="Gene3D" id="3.90.1570.50">
    <property type="match status" value="1"/>
</dbReference>
<dbReference type="Pfam" id="PF22679">
    <property type="entry name" value="T1R_D3-like"/>
    <property type="match status" value="1"/>
</dbReference>
<keyword evidence="3" id="KW-0540">Nuclease</keyword>